<keyword evidence="5 9" id="KW-0235">DNA replication</keyword>
<evidence type="ECO:0000256" key="4">
    <source>
        <dbReference type="ARBA" id="ARBA00022490"/>
    </source>
</evidence>
<dbReference type="GO" id="GO:0000731">
    <property type="term" value="P:DNA synthesis involved in DNA repair"/>
    <property type="evidence" value="ECO:0007669"/>
    <property type="project" value="TreeGrafter"/>
</dbReference>
<proteinExistence type="inferred from homology"/>
<evidence type="ECO:0000256" key="7">
    <source>
        <dbReference type="ARBA" id="ARBA00022840"/>
    </source>
</evidence>
<keyword evidence="6 9" id="KW-0547">Nucleotide-binding</keyword>
<dbReference type="PANTHER" id="PTHR32182">
    <property type="entry name" value="DNA REPLICATION AND REPAIR PROTEIN RECF"/>
    <property type="match status" value="1"/>
</dbReference>
<dbReference type="RefSeq" id="WP_011814023.1">
    <property type="nucleotide sequence ID" value="NC_008789.1"/>
</dbReference>
<dbReference type="GO" id="GO:0009432">
    <property type="term" value="P:SOS response"/>
    <property type="evidence" value="ECO:0007669"/>
    <property type="project" value="UniProtKB-UniRule"/>
</dbReference>
<evidence type="ECO:0000256" key="2">
    <source>
        <dbReference type="ARBA" id="ARBA00008016"/>
    </source>
</evidence>
<keyword evidence="4 9" id="KW-0963">Cytoplasm</keyword>
<feature type="domain" description="RecF/RecN/SMC N-terminal" evidence="11">
    <location>
        <begin position="2"/>
        <end position="324"/>
    </location>
</feature>
<accession>A1WWD8</accession>
<evidence type="ECO:0000313" key="12">
    <source>
        <dbReference type="EMBL" id="ABM62000.1"/>
    </source>
</evidence>
<name>A1WWD8_HALHL</name>
<reference evidence="13" key="1">
    <citation type="submission" date="2006-12" db="EMBL/GenBank/DDBJ databases">
        <title>Complete sequence of Halorhodospira halophila SL1.</title>
        <authorList>
            <consortium name="US DOE Joint Genome Institute"/>
            <person name="Copeland A."/>
            <person name="Lucas S."/>
            <person name="Lapidus A."/>
            <person name="Barry K."/>
            <person name="Detter J.C."/>
            <person name="Glavina del Rio T."/>
            <person name="Hammon N."/>
            <person name="Israni S."/>
            <person name="Dalin E."/>
            <person name="Tice H."/>
            <person name="Pitluck S."/>
            <person name="Saunders E."/>
            <person name="Brettin T."/>
            <person name="Bruce D."/>
            <person name="Han C."/>
            <person name="Tapia R."/>
            <person name="Schmutz J."/>
            <person name="Larimer F."/>
            <person name="Land M."/>
            <person name="Hauser L."/>
            <person name="Kyrpides N."/>
            <person name="Mikhailova N."/>
            <person name="Hoff W."/>
            <person name="Richardson P."/>
        </authorList>
    </citation>
    <scope>NUCLEOTIDE SEQUENCE [LARGE SCALE GENOMIC DNA]</scope>
    <source>
        <strain evidence="13">DSM 244 / SL1</strain>
    </source>
</reference>
<keyword evidence="8 9" id="KW-0238">DNA-binding</keyword>
<dbReference type="InterPro" id="IPR003395">
    <property type="entry name" value="RecF/RecN/SMC_N"/>
</dbReference>
<dbReference type="HAMAP" id="MF_00365">
    <property type="entry name" value="RecF"/>
    <property type="match status" value="1"/>
</dbReference>
<dbReference type="NCBIfam" id="TIGR00611">
    <property type="entry name" value="recf"/>
    <property type="match status" value="1"/>
</dbReference>
<feature type="binding site" evidence="9">
    <location>
        <begin position="28"/>
        <end position="35"/>
    </location>
    <ligand>
        <name>ATP</name>
        <dbReference type="ChEBI" id="CHEBI:30616"/>
    </ligand>
</feature>
<comment type="similarity">
    <text evidence="2 9 10">Belongs to the RecF family.</text>
</comment>
<dbReference type="AlphaFoldDB" id="A1WWD8"/>
<keyword evidence="9 10" id="KW-0227">DNA damage</keyword>
<comment type="subcellular location">
    <subcellularLocation>
        <location evidence="1 9 10">Cytoplasm</location>
    </subcellularLocation>
</comment>
<protein>
    <recommendedName>
        <fullName evidence="3 9">DNA replication and repair protein RecF</fullName>
    </recommendedName>
</protein>
<organism evidence="12 13">
    <name type="scientific">Halorhodospira halophila (strain DSM 244 / SL1)</name>
    <name type="common">Ectothiorhodospira halophila (strain DSM 244 / SL1)</name>
    <dbReference type="NCBI Taxonomy" id="349124"/>
    <lineage>
        <taxon>Bacteria</taxon>
        <taxon>Pseudomonadati</taxon>
        <taxon>Pseudomonadota</taxon>
        <taxon>Gammaproteobacteria</taxon>
        <taxon>Chromatiales</taxon>
        <taxon>Ectothiorhodospiraceae</taxon>
        <taxon>Halorhodospira</taxon>
    </lineage>
</organism>
<dbReference type="GO" id="GO:0005737">
    <property type="term" value="C:cytoplasm"/>
    <property type="evidence" value="ECO:0007669"/>
    <property type="project" value="UniProtKB-SubCell"/>
</dbReference>
<dbReference type="PANTHER" id="PTHR32182:SF0">
    <property type="entry name" value="DNA REPLICATION AND REPAIR PROTEIN RECF"/>
    <property type="match status" value="1"/>
</dbReference>
<keyword evidence="13" id="KW-1185">Reference proteome</keyword>
<keyword evidence="9 10" id="KW-0234">DNA repair</keyword>
<dbReference type="GO" id="GO:0006260">
    <property type="term" value="P:DNA replication"/>
    <property type="evidence" value="ECO:0007669"/>
    <property type="project" value="UniProtKB-UniRule"/>
</dbReference>
<dbReference type="OrthoDB" id="9803889at2"/>
<keyword evidence="9 10" id="KW-0742">SOS response</keyword>
<dbReference type="STRING" id="349124.Hhal_1225"/>
<dbReference type="GO" id="GO:0006302">
    <property type="term" value="P:double-strand break repair"/>
    <property type="evidence" value="ECO:0007669"/>
    <property type="project" value="TreeGrafter"/>
</dbReference>
<dbReference type="Gene3D" id="3.40.50.300">
    <property type="entry name" value="P-loop containing nucleotide triphosphate hydrolases"/>
    <property type="match status" value="1"/>
</dbReference>
<dbReference type="Gene3D" id="1.20.1050.90">
    <property type="entry name" value="RecF/RecN/SMC, N-terminal domain"/>
    <property type="match status" value="1"/>
</dbReference>
<dbReference type="eggNOG" id="COG1195">
    <property type="taxonomic scope" value="Bacteria"/>
</dbReference>
<evidence type="ECO:0000259" key="11">
    <source>
        <dbReference type="Pfam" id="PF02463"/>
    </source>
</evidence>
<dbReference type="KEGG" id="hha:Hhal_1225"/>
<evidence type="ECO:0000256" key="9">
    <source>
        <dbReference type="HAMAP-Rule" id="MF_00365"/>
    </source>
</evidence>
<dbReference type="EMBL" id="CP000544">
    <property type="protein sequence ID" value="ABM62000.1"/>
    <property type="molecule type" value="Genomic_DNA"/>
</dbReference>
<dbReference type="InterPro" id="IPR027417">
    <property type="entry name" value="P-loop_NTPase"/>
</dbReference>
<dbReference type="Pfam" id="PF02463">
    <property type="entry name" value="SMC_N"/>
    <property type="match status" value="1"/>
</dbReference>
<gene>
    <name evidence="9" type="primary">recF</name>
    <name evidence="12" type="ordered locus">Hhal_1225</name>
</gene>
<comment type="function">
    <text evidence="9 10">The RecF protein is involved in DNA metabolism; it is required for DNA replication and normal SOS inducibility. RecF binds preferentially to single-stranded, linear DNA. It also seems to bind ATP.</text>
</comment>
<dbReference type="GO" id="GO:0003697">
    <property type="term" value="F:single-stranded DNA binding"/>
    <property type="evidence" value="ECO:0007669"/>
    <property type="project" value="UniProtKB-UniRule"/>
</dbReference>
<evidence type="ECO:0000256" key="3">
    <source>
        <dbReference type="ARBA" id="ARBA00020170"/>
    </source>
</evidence>
<evidence type="ECO:0000256" key="1">
    <source>
        <dbReference type="ARBA" id="ARBA00004496"/>
    </source>
</evidence>
<dbReference type="SUPFAM" id="SSF52540">
    <property type="entry name" value="P-loop containing nucleoside triphosphate hydrolases"/>
    <property type="match status" value="1"/>
</dbReference>
<evidence type="ECO:0000313" key="13">
    <source>
        <dbReference type="Proteomes" id="UP000000647"/>
    </source>
</evidence>
<sequence>MERLEVHGFRNLADTQLRPHPHLNVVTGPNGAGKTSLLEAIYFLSRVRSFRTRQNDRLIGWGAEEARVVAVRGHDRLGAARTPGHTRLRLNGADAHTRSALAARLPVQLMNTEHQRLLLDGPRVRRQFLDWGTFHLEPDYRELAQRYQHALRQRNAALRVGDRRSEQAWTPVLIRCAAAVDVARQRFIEALRPIWSEFARQWLGLESLELRYYRGAAAELPWERVLDEQLERDRTAGFTHRGPHRADLILSRDRIPAADALSRGQQKLLVVALLIAEVKLWSRQGLTPVLLIDDLPAELDPAHLHTVLDTVTGDPTQVFLTAIDGAALPTDLPPGQWYQVCEGRVSAMV</sequence>
<dbReference type="HOGENOM" id="CLU_040267_0_0_6"/>
<dbReference type="InterPro" id="IPR018078">
    <property type="entry name" value="DNA-binding_RecF_CS"/>
</dbReference>
<keyword evidence="7 9" id="KW-0067">ATP-binding</keyword>
<dbReference type="InterPro" id="IPR001238">
    <property type="entry name" value="DNA-binding_RecF"/>
</dbReference>
<evidence type="ECO:0000256" key="5">
    <source>
        <dbReference type="ARBA" id="ARBA00022705"/>
    </source>
</evidence>
<dbReference type="InterPro" id="IPR042174">
    <property type="entry name" value="RecF_2"/>
</dbReference>
<dbReference type="PROSITE" id="PS00618">
    <property type="entry name" value="RECF_2"/>
    <property type="match status" value="1"/>
</dbReference>
<dbReference type="GO" id="GO:0005524">
    <property type="term" value="F:ATP binding"/>
    <property type="evidence" value="ECO:0007669"/>
    <property type="project" value="UniProtKB-UniRule"/>
</dbReference>
<evidence type="ECO:0000256" key="6">
    <source>
        <dbReference type="ARBA" id="ARBA00022741"/>
    </source>
</evidence>
<dbReference type="Proteomes" id="UP000000647">
    <property type="component" value="Chromosome"/>
</dbReference>
<evidence type="ECO:0000256" key="8">
    <source>
        <dbReference type="ARBA" id="ARBA00023125"/>
    </source>
</evidence>
<reference evidence="12 13" key="2">
    <citation type="journal article" date="2013" name="Stand. Genomic Sci.">
        <title>Complete genome sequence of Halorhodospira halophila SL1.</title>
        <authorList>
            <person name="Challacombe J.F."/>
            <person name="Majid S."/>
            <person name="Deole R."/>
            <person name="Brettin T.S."/>
            <person name="Bruce D."/>
            <person name="Delano S.F."/>
            <person name="Detter J.C."/>
            <person name="Gleasner C.D."/>
            <person name="Han C.S."/>
            <person name="Misra M."/>
            <person name="Reitenga K.G."/>
            <person name="Mikhailova N."/>
            <person name="Woyke T."/>
            <person name="Pitluck S."/>
            <person name="Nolan M."/>
            <person name="Land M.L."/>
            <person name="Saunders E."/>
            <person name="Tapia R."/>
            <person name="Lapidus A."/>
            <person name="Ivanova N."/>
            <person name="Hoff W.D."/>
        </authorList>
    </citation>
    <scope>NUCLEOTIDE SEQUENCE [LARGE SCALE GENOMIC DNA]</scope>
    <source>
        <strain evidence="13">DSM 244 / SL1</strain>
    </source>
</reference>
<evidence type="ECO:0000256" key="10">
    <source>
        <dbReference type="RuleBase" id="RU000578"/>
    </source>
</evidence>